<dbReference type="AlphaFoldDB" id="A0A4C1SIJ7"/>
<reference evidence="1 2" key="1">
    <citation type="journal article" date="2019" name="Commun. Biol.">
        <title>The bagworm genome reveals a unique fibroin gene that provides high tensile strength.</title>
        <authorList>
            <person name="Kono N."/>
            <person name="Nakamura H."/>
            <person name="Ohtoshi R."/>
            <person name="Tomita M."/>
            <person name="Numata K."/>
            <person name="Arakawa K."/>
        </authorList>
    </citation>
    <scope>NUCLEOTIDE SEQUENCE [LARGE SCALE GENOMIC DNA]</scope>
</reference>
<evidence type="ECO:0000313" key="1">
    <source>
        <dbReference type="EMBL" id="GBP00960.1"/>
    </source>
</evidence>
<gene>
    <name evidence="1" type="ORF">EVAR_91948_1</name>
</gene>
<keyword evidence="2" id="KW-1185">Reference proteome</keyword>
<name>A0A4C1SIJ7_EUMVA</name>
<sequence length="46" mass="5085">GCWVIKLSSHEFGAFVAARSDIKDLADQINFDFPPGYQKVGERTIG</sequence>
<evidence type="ECO:0000313" key="2">
    <source>
        <dbReference type="Proteomes" id="UP000299102"/>
    </source>
</evidence>
<feature type="non-terminal residue" evidence="1">
    <location>
        <position position="1"/>
    </location>
</feature>
<protein>
    <submittedName>
        <fullName evidence="1">Uncharacterized protein</fullName>
    </submittedName>
</protein>
<dbReference type="EMBL" id="BGZK01006840">
    <property type="protein sequence ID" value="GBP00960.1"/>
    <property type="molecule type" value="Genomic_DNA"/>
</dbReference>
<comment type="caution">
    <text evidence="1">The sequence shown here is derived from an EMBL/GenBank/DDBJ whole genome shotgun (WGS) entry which is preliminary data.</text>
</comment>
<dbReference type="Proteomes" id="UP000299102">
    <property type="component" value="Unassembled WGS sequence"/>
</dbReference>
<organism evidence="1 2">
    <name type="scientific">Eumeta variegata</name>
    <name type="common">Bagworm moth</name>
    <name type="synonym">Eumeta japonica</name>
    <dbReference type="NCBI Taxonomy" id="151549"/>
    <lineage>
        <taxon>Eukaryota</taxon>
        <taxon>Metazoa</taxon>
        <taxon>Ecdysozoa</taxon>
        <taxon>Arthropoda</taxon>
        <taxon>Hexapoda</taxon>
        <taxon>Insecta</taxon>
        <taxon>Pterygota</taxon>
        <taxon>Neoptera</taxon>
        <taxon>Endopterygota</taxon>
        <taxon>Lepidoptera</taxon>
        <taxon>Glossata</taxon>
        <taxon>Ditrysia</taxon>
        <taxon>Tineoidea</taxon>
        <taxon>Psychidae</taxon>
        <taxon>Oiketicinae</taxon>
        <taxon>Eumeta</taxon>
    </lineage>
</organism>
<accession>A0A4C1SIJ7</accession>
<proteinExistence type="predicted"/>